<dbReference type="EMBL" id="AYZM01000171">
    <property type="protein sequence ID" value="KRN17805.1"/>
    <property type="molecule type" value="Genomic_DNA"/>
</dbReference>
<comment type="caution">
    <text evidence="1">The sequence shown here is derived from an EMBL/GenBank/DDBJ whole genome shotgun (WGS) entry which is preliminary data.</text>
</comment>
<dbReference type="STRING" id="1423804.FD14_GL002529"/>
<dbReference type="AlphaFoldDB" id="A0A0R2F0D6"/>
<proteinExistence type="predicted"/>
<dbReference type="PATRIC" id="fig|1423804.4.peg.2737"/>
<organism evidence="1 2">
    <name type="scientific">Secundilactobacillus similis DSM 23365 = JCM 2765</name>
    <dbReference type="NCBI Taxonomy" id="1423804"/>
    <lineage>
        <taxon>Bacteria</taxon>
        <taxon>Bacillati</taxon>
        <taxon>Bacillota</taxon>
        <taxon>Bacilli</taxon>
        <taxon>Lactobacillales</taxon>
        <taxon>Lactobacillaceae</taxon>
        <taxon>Secundilactobacillus</taxon>
    </lineage>
</organism>
<name>A0A0R2F0D6_9LACO</name>
<reference evidence="1 2" key="1">
    <citation type="journal article" date="2015" name="Genome Announc.">
        <title>Expanding the biotechnology potential of lactobacilli through comparative genomics of 213 strains and associated genera.</title>
        <authorList>
            <person name="Sun Z."/>
            <person name="Harris H.M."/>
            <person name="McCann A."/>
            <person name="Guo C."/>
            <person name="Argimon S."/>
            <person name="Zhang W."/>
            <person name="Yang X."/>
            <person name="Jeffery I.B."/>
            <person name="Cooney J.C."/>
            <person name="Kagawa T.F."/>
            <person name="Liu W."/>
            <person name="Song Y."/>
            <person name="Salvetti E."/>
            <person name="Wrobel A."/>
            <person name="Rasinkangas P."/>
            <person name="Parkhill J."/>
            <person name="Rea M.C."/>
            <person name="O'Sullivan O."/>
            <person name="Ritari J."/>
            <person name="Douillard F.P."/>
            <person name="Paul Ross R."/>
            <person name="Yang R."/>
            <person name="Briner A.E."/>
            <person name="Felis G.E."/>
            <person name="de Vos W.M."/>
            <person name="Barrangou R."/>
            <person name="Klaenhammer T.R."/>
            <person name="Caufield P.W."/>
            <person name="Cui Y."/>
            <person name="Zhang H."/>
            <person name="O'Toole P.W."/>
        </authorList>
    </citation>
    <scope>NUCLEOTIDE SEQUENCE [LARGE SCALE GENOMIC DNA]</scope>
    <source>
        <strain evidence="1 2">DSM 23365</strain>
    </source>
</reference>
<evidence type="ECO:0000313" key="2">
    <source>
        <dbReference type="Proteomes" id="UP000051442"/>
    </source>
</evidence>
<gene>
    <name evidence="1" type="ORF">FD14_GL002529</name>
</gene>
<accession>A0A0R2F0D6</accession>
<sequence>MKPKNADAKKIATTYFGASGVNDPYFVVQINWTAKNNGSKEVQTNGIDSVVTNTGQQLNANAGLQDSGIGSTIQPNATSDFEANGLLKGATDKNISKLTVKLSNTANTDTYEEVSPAISNIVLSFK</sequence>
<evidence type="ECO:0000313" key="1">
    <source>
        <dbReference type="EMBL" id="KRN17805.1"/>
    </source>
</evidence>
<protein>
    <submittedName>
        <fullName evidence="1">Uncharacterized protein</fullName>
    </submittedName>
</protein>
<keyword evidence="2" id="KW-1185">Reference proteome</keyword>
<dbReference type="Proteomes" id="UP000051442">
    <property type="component" value="Unassembled WGS sequence"/>
</dbReference>